<dbReference type="Pfam" id="PF08031">
    <property type="entry name" value="BBE"/>
    <property type="match status" value="1"/>
</dbReference>
<feature type="domain" description="FAD-binding PCMH-type" evidence="7">
    <location>
        <begin position="69"/>
        <end position="257"/>
    </location>
</feature>
<keyword evidence="3" id="KW-0285">Flavoprotein</keyword>
<accession>A0A9W9IE44</accession>
<feature type="signal peptide" evidence="6">
    <location>
        <begin position="1"/>
        <end position="24"/>
    </location>
</feature>
<dbReference type="PANTHER" id="PTHR42973">
    <property type="entry name" value="BINDING OXIDOREDUCTASE, PUTATIVE (AFU_ORTHOLOGUE AFUA_1G17690)-RELATED"/>
    <property type="match status" value="1"/>
</dbReference>
<evidence type="ECO:0000313" key="9">
    <source>
        <dbReference type="Proteomes" id="UP001149163"/>
    </source>
</evidence>
<evidence type="ECO:0000256" key="4">
    <source>
        <dbReference type="ARBA" id="ARBA00022827"/>
    </source>
</evidence>
<evidence type="ECO:0000256" key="5">
    <source>
        <dbReference type="ARBA" id="ARBA00023002"/>
    </source>
</evidence>
<dbReference type="PANTHER" id="PTHR42973:SF9">
    <property type="entry name" value="FAD-BINDING PCMH-TYPE DOMAIN-CONTAINING PROTEIN-RELATED"/>
    <property type="match status" value="1"/>
</dbReference>
<dbReference type="InterPro" id="IPR006094">
    <property type="entry name" value="Oxid_FAD_bind_N"/>
</dbReference>
<dbReference type="InterPro" id="IPR050416">
    <property type="entry name" value="FAD-linked_Oxidoreductase"/>
</dbReference>
<keyword evidence="6" id="KW-0732">Signal</keyword>
<dbReference type="InterPro" id="IPR012951">
    <property type="entry name" value="BBE"/>
</dbReference>
<name>A0A9W9IE44_9EURO</name>
<organism evidence="8 9">
    <name type="scientific">Penicillium canariense</name>
    <dbReference type="NCBI Taxonomy" id="189055"/>
    <lineage>
        <taxon>Eukaryota</taxon>
        <taxon>Fungi</taxon>
        <taxon>Dikarya</taxon>
        <taxon>Ascomycota</taxon>
        <taxon>Pezizomycotina</taxon>
        <taxon>Eurotiomycetes</taxon>
        <taxon>Eurotiomycetidae</taxon>
        <taxon>Eurotiales</taxon>
        <taxon>Aspergillaceae</taxon>
        <taxon>Penicillium</taxon>
    </lineage>
</organism>
<reference evidence="8" key="2">
    <citation type="journal article" date="2023" name="IMA Fungus">
        <title>Comparative genomic study of the Penicillium genus elucidates a diverse pangenome and 15 lateral gene transfer events.</title>
        <authorList>
            <person name="Petersen C."/>
            <person name="Sorensen T."/>
            <person name="Nielsen M.R."/>
            <person name="Sondergaard T.E."/>
            <person name="Sorensen J.L."/>
            <person name="Fitzpatrick D.A."/>
            <person name="Frisvad J.C."/>
            <person name="Nielsen K.L."/>
        </authorList>
    </citation>
    <scope>NUCLEOTIDE SEQUENCE</scope>
    <source>
        <strain evidence="8">IBT 26290</strain>
    </source>
</reference>
<evidence type="ECO:0000259" key="7">
    <source>
        <dbReference type="PROSITE" id="PS51387"/>
    </source>
</evidence>
<comment type="cofactor">
    <cofactor evidence="1">
        <name>FAD</name>
        <dbReference type="ChEBI" id="CHEBI:57692"/>
    </cofactor>
</comment>
<dbReference type="InterPro" id="IPR016166">
    <property type="entry name" value="FAD-bd_PCMH"/>
</dbReference>
<dbReference type="Proteomes" id="UP001149163">
    <property type="component" value="Unassembled WGS sequence"/>
</dbReference>
<keyword evidence="5" id="KW-0560">Oxidoreductase</keyword>
<evidence type="ECO:0000256" key="6">
    <source>
        <dbReference type="SAM" id="SignalP"/>
    </source>
</evidence>
<dbReference type="GeneID" id="81423107"/>
<comment type="caution">
    <text evidence="8">The sequence shown here is derived from an EMBL/GenBank/DDBJ whole genome shotgun (WGS) entry which is preliminary data.</text>
</comment>
<keyword evidence="9" id="KW-1185">Reference proteome</keyword>
<feature type="chain" id="PRO_5040998511" description="FAD-binding PCMH-type domain-containing protein" evidence="6">
    <location>
        <begin position="25"/>
        <end position="524"/>
    </location>
</feature>
<evidence type="ECO:0000256" key="3">
    <source>
        <dbReference type="ARBA" id="ARBA00022630"/>
    </source>
</evidence>
<gene>
    <name evidence="8" type="ORF">N7482_001806</name>
</gene>
<dbReference type="SUPFAM" id="SSF56176">
    <property type="entry name" value="FAD-binding/transporter-associated domain-like"/>
    <property type="match status" value="1"/>
</dbReference>
<dbReference type="GO" id="GO:0016491">
    <property type="term" value="F:oxidoreductase activity"/>
    <property type="evidence" value="ECO:0007669"/>
    <property type="project" value="UniProtKB-KW"/>
</dbReference>
<evidence type="ECO:0000256" key="1">
    <source>
        <dbReference type="ARBA" id="ARBA00001974"/>
    </source>
</evidence>
<keyword evidence="4" id="KW-0274">FAD</keyword>
<evidence type="ECO:0000256" key="2">
    <source>
        <dbReference type="ARBA" id="ARBA00005466"/>
    </source>
</evidence>
<dbReference type="Pfam" id="PF01565">
    <property type="entry name" value="FAD_binding_4"/>
    <property type="match status" value="1"/>
</dbReference>
<protein>
    <recommendedName>
        <fullName evidence="7">FAD-binding PCMH-type domain-containing protein</fullName>
    </recommendedName>
</protein>
<reference evidence="8" key="1">
    <citation type="submission" date="2022-11" db="EMBL/GenBank/DDBJ databases">
        <authorList>
            <person name="Petersen C."/>
        </authorList>
    </citation>
    <scope>NUCLEOTIDE SEQUENCE</scope>
    <source>
        <strain evidence="8">IBT 26290</strain>
    </source>
</reference>
<dbReference type="Gene3D" id="3.30.465.10">
    <property type="match status" value="1"/>
</dbReference>
<dbReference type="PROSITE" id="PS51387">
    <property type="entry name" value="FAD_PCMH"/>
    <property type="match status" value="1"/>
</dbReference>
<dbReference type="Gene3D" id="3.40.462.20">
    <property type="match status" value="1"/>
</dbReference>
<proteinExistence type="inferred from homology"/>
<dbReference type="GO" id="GO:0071949">
    <property type="term" value="F:FAD binding"/>
    <property type="evidence" value="ECO:0007669"/>
    <property type="project" value="InterPro"/>
</dbReference>
<sequence>MEFLAVAVAGLLGSFCSTLAPATGIGWLNSLCNRGNISAELGPNLSSGANIYLPGSEGFTQSTERWSSFEAPNVTVVVEVATENDVAETVKYANAHNLPFIAVNGGHGAIASLGAVSNGIQIWLKQLNVVSVADDGKTATFGGGIMSKQVIDALWEQGKQTGWDKTCPYGNNASANYILVTGGCECISLLGPGLGGGHGFLQGRYGLIADQFVSMNMVLANGSLITVDQDSDLWWAVKGAGHNFGIVTSVTSKIYDIPQDGLWSYVNLFFTHEKVEVLYEAINEHFLKDGVEQPEDVVHFSSWFNNPDVDPNHAAIGYFIMQQGVDAVEPQFTDPFTKLGPVMAVTGKGTYKDLPKWAWIDNDSLSCQKSGRGNIRFPLNIQEYNPVAQRTAFDYFTKTTQEIPALNNTMFLFEGYSTQGVKAVPSDSTAVPDRYADQLLCPVVMYETEAPQREGEAYEFGETLRQIIFQASGQEDLYCYVNYAIGDEDPRSWYGYEPWRLEKLRKLKAKYDPKHRFSFYAPVD</sequence>
<dbReference type="AlphaFoldDB" id="A0A9W9IE44"/>
<dbReference type="OrthoDB" id="9996127at2759"/>
<comment type="similarity">
    <text evidence="2">Belongs to the oxygen-dependent FAD-linked oxidoreductase family.</text>
</comment>
<dbReference type="InterPro" id="IPR036318">
    <property type="entry name" value="FAD-bd_PCMH-like_sf"/>
</dbReference>
<dbReference type="EMBL" id="JAPQKN010000001">
    <property type="protein sequence ID" value="KAJ5175929.1"/>
    <property type="molecule type" value="Genomic_DNA"/>
</dbReference>
<dbReference type="RefSeq" id="XP_056547537.1">
    <property type="nucleotide sequence ID" value="XM_056683931.1"/>
</dbReference>
<dbReference type="InterPro" id="IPR016169">
    <property type="entry name" value="FAD-bd_PCMH_sub2"/>
</dbReference>
<evidence type="ECO:0000313" key="8">
    <source>
        <dbReference type="EMBL" id="KAJ5175929.1"/>
    </source>
</evidence>